<dbReference type="EMBL" id="JAPWTJ010002209">
    <property type="protein sequence ID" value="KAJ8967329.1"/>
    <property type="molecule type" value="Genomic_DNA"/>
</dbReference>
<accession>A0ABQ9IW87</accession>
<name>A0ABQ9IW87_9CUCU</name>
<sequence length="219" mass="24792">MVAKACNGNESSVKSFKPNSLGPLDTSHGMEIAQLLLSLLHSWGLDNDLDPSSCFIWCSIESQPHVVVPTYVAQHDTVDDEQLPADLSLTNSLPPELVRQEQITRIFTSQTHWELSTTLTTNHLLAIIALSHTLMSMSNATFVPEQERNRKLHRQSTRVNWSKTDEEHEEMFTQQQAQIQARLVFISDTTLSSNAGSKNFKRPQVEMMAKRWQHHCVEG</sequence>
<keyword evidence="2" id="KW-1185">Reference proteome</keyword>
<protein>
    <submittedName>
        <fullName evidence="1">Uncharacterized protein</fullName>
    </submittedName>
</protein>
<dbReference type="PANTHER" id="PTHR44099:SF4">
    <property type="entry name" value="RABCONNECTIN-3B, ISOFORM A"/>
    <property type="match status" value="1"/>
</dbReference>
<reference evidence="1" key="1">
    <citation type="journal article" date="2023" name="Insect Mol. Biol.">
        <title>Genome sequencing provides insights into the evolution of gene families encoding plant cell wall-degrading enzymes in longhorned beetles.</title>
        <authorList>
            <person name="Shin N.R."/>
            <person name="Okamura Y."/>
            <person name="Kirsch R."/>
            <person name="Pauchet Y."/>
        </authorList>
    </citation>
    <scope>NUCLEOTIDE SEQUENCE</scope>
    <source>
        <strain evidence="1">MMC_N1</strain>
    </source>
</reference>
<comment type="caution">
    <text evidence="1">The sequence shown here is derived from an EMBL/GenBank/DDBJ whole genome shotgun (WGS) entry which is preliminary data.</text>
</comment>
<proteinExistence type="predicted"/>
<gene>
    <name evidence="1" type="ORF">NQ317_001263</name>
</gene>
<dbReference type="PANTHER" id="PTHR44099">
    <property type="entry name" value="RABCONNECTIN-3B, ISOFORM A"/>
    <property type="match status" value="1"/>
</dbReference>
<organism evidence="1 2">
    <name type="scientific">Molorchus minor</name>
    <dbReference type="NCBI Taxonomy" id="1323400"/>
    <lineage>
        <taxon>Eukaryota</taxon>
        <taxon>Metazoa</taxon>
        <taxon>Ecdysozoa</taxon>
        <taxon>Arthropoda</taxon>
        <taxon>Hexapoda</taxon>
        <taxon>Insecta</taxon>
        <taxon>Pterygota</taxon>
        <taxon>Neoptera</taxon>
        <taxon>Endopterygota</taxon>
        <taxon>Coleoptera</taxon>
        <taxon>Polyphaga</taxon>
        <taxon>Cucujiformia</taxon>
        <taxon>Chrysomeloidea</taxon>
        <taxon>Cerambycidae</taxon>
        <taxon>Lamiinae</taxon>
        <taxon>Monochamini</taxon>
        <taxon>Molorchus</taxon>
    </lineage>
</organism>
<dbReference type="Proteomes" id="UP001162164">
    <property type="component" value="Unassembled WGS sequence"/>
</dbReference>
<dbReference type="InterPro" id="IPR049916">
    <property type="entry name" value="WDR72-like"/>
</dbReference>
<evidence type="ECO:0000313" key="2">
    <source>
        <dbReference type="Proteomes" id="UP001162164"/>
    </source>
</evidence>
<evidence type="ECO:0000313" key="1">
    <source>
        <dbReference type="EMBL" id="KAJ8967329.1"/>
    </source>
</evidence>